<feature type="compositionally biased region" description="Basic and acidic residues" evidence="1">
    <location>
        <begin position="146"/>
        <end position="155"/>
    </location>
</feature>
<evidence type="ECO:0000313" key="2">
    <source>
        <dbReference type="EMBL" id="MCP1258332.1"/>
    </source>
</evidence>
<feature type="compositionally biased region" description="Polar residues" evidence="1">
    <location>
        <begin position="194"/>
        <end position="205"/>
    </location>
</feature>
<feature type="compositionally biased region" description="Low complexity" evidence="1">
    <location>
        <begin position="111"/>
        <end position="120"/>
    </location>
</feature>
<protein>
    <submittedName>
        <fullName evidence="2">Uncharacterized protein</fullName>
    </submittedName>
</protein>
<keyword evidence="3" id="KW-1185">Reference proteome</keyword>
<proteinExistence type="predicted"/>
<evidence type="ECO:0000256" key="1">
    <source>
        <dbReference type="SAM" id="MobiDB-lite"/>
    </source>
</evidence>
<feature type="region of interest" description="Disordered" evidence="1">
    <location>
        <begin position="110"/>
        <end position="155"/>
    </location>
</feature>
<feature type="compositionally biased region" description="Low complexity" evidence="1">
    <location>
        <begin position="211"/>
        <end position="222"/>
    </location>
</feature>
<dbReference type="RefSeq" id="WP_253543839.1">
    <property type="nucleotide sequence ID" value="NZ_JAMYZY010000028.1"/>
</dbReference>
<accession>A0ABT1EZG5</accession>
<evidence type="ECO:0000313" key="3">
    <source>
        <dbReference type="Proteomes" id="UP001523528"/>
    </source>
</evidence>
<comment type="caution">
    <text evidence="2">The sequence shown here is derived from an EMBL/GenBank/DDBJ whole genome shotgun (WGS) entry which is preliminary data.</text>
</comment>
<sequence>MRPVLAEFDPSTVTPFKMLRSMPAELRGVVTNLHDALRELRSTVFRAGQLVLADGQVATQAWLEADVMARTLPTILQSGFMARDDEGALFSPHLYAKLLRKEDREARKAQADAQWEQWQESGDVPEGMSRKMLTARENGKKGGRTRKGESPEQARIRRAREMEQQQAQRHMPLVATVAGGKPAAENPNKKPNGFSVTENSVSSVSIDLESESNNISSGSNSGETEKPKTELDDALVRRVAARMVSVSGMSDQVSFAISFARRWMGLGATEETIISAIQKHQAAIRNNGEEPRRLKVFEDEVLRGIEAQQVMASIPAASASELNDPFTALVKQRLHEAHVLWSGKYRLHGTMEKADEAFAAEAGAHGLPSSATPRTEDAYAQYYRKNPPTAESMAA</sequence>
<dbReference type="EMBL" id="JAMYZZ010000009">
    <property type="protein sequence ID" value="MCP1258332.1"/>
    <property type="molecule type" value="Genomic_DNA"/>
</dbReference>
<organism evidence="2 3">
    <name type="scientific">Acetobacter lambici</name>
    <dbReference type="NCBI Taxonomy" id="1332824"/>
    <lineage>
        <taxon>Bacteria</taxon>
        <taxon>Pseudomonadati</taxon>
        <taxon>Pseudomonadota</taxon>
        <taxon>Alphaproteobacteria</taxon>
        <taxon>Acetobacterales</taxon>
        <taxon>Acetobacteraceae</taxon>
        <taxon>Acetobacter</taxon>
    </lineage>
</organism>
<dbReference type="Proteomes" id="UP001523528">
    <property type="component" value="Unassembled WGS sequence"/>
</dbReference>
<gene>
    <name evidence="2" type="ORF">NKW50_06980</name>
</gene>
<reference evidence="2 3" key="1">
    <citation type="submission" date="2022-06" db="EMBL/GenBank/DDBJ databases">
        <title>Acetobacer genomes from food samples.</title>
        <authorList>
            <person name="Sombolestani A."/>
        </authorList>
    </citation>
    <scope>NUCLEOTIDE SEQUENCE [LARGE SCALE GENOMIC DNA]</scope>
    <source>
        <strain evidence="2 3">R-83285</strain>
    </source>
</reference>
<name>A0ABT1EZG5_9PROT</name>
<feature type="region of interest" description="Disordered" evidence="1">
    <location>
        <begin position="179"/>
        <end position="230"/>
    </location>
</feature>